<dbReference type="KEGG" id="mcha:111008669"/>
<evidence type="ECO:0000313" key="5">
    <source>
        <dbReference type="RefSeq" id="XP_022137115.1"/>
    </source>
</evidence>
<feature type="region of interest" description="Disordered" evidence="1">
    <location>
        <begin position="144"/>
        <end position="188"/>
    </location>
</feature>
<feature type="compositionally biased region" description="Basic and acidic residues" evidence="1">
    <location>
        <begin position="148"/>
        <end position="168"/>
    </location>
</feature>
<dbReference type="PANTHER" id="PTHR33914">
    <property type="entry name" value="18S PRE-RIBOSOMAL ASSEMBLY PROTEIN GAR2-LIKE PROTEIN"/>
    <property type="match status" value="1"/>
</dbReference>
<evidence type="ECO:0000313" key="2">
    <source>
        <dbReference type="Proteomes" id="UP000504603"/>
    </source>
</evidence>
<name>A0A6J1C9E8_MOMCH</name>
<accession>A0A6J1C9E8</accession>
<dbReference type="RefSeq" id="XP_022137115.1">
    <property type="nucleotide sequence ID" value="XM_022281423.1"/>
</dbReference>
<dbReference type="RefSeq" id="XP_022137113.1">
    <property type="nucleotide sequence ID" value="XM_022281421.1"/>
</dbReference>
<evidence type="ECO:0000313" key="6">
    <source>
        <dbReference type="RefSeq" id="XP_022137116.1"/>
    </source>
</evidence>
<organism evidence="2 3">
    <name type="scientific">Momordica charantia</name>
    <name type="common">Bitter gourd</name>
    <name type="synonym">Balsam pear</name>
    <dbReference type="NCBI Taxonomy" id="3673"/>
    <lineage>
        <taxon>Eukaryota</taxon>
        <taxon>Viridiplantae</taxon>
        <taxon>Streptophyta</taxon>
        <taxon>Embryophyta</taxon>
        <taxon>Tracheophyta</taxon>
        <taxon>Spermatophyta</taxon>
        <taxon>Magnoliopsida</taxon>
        <taxon>eudicotyledons</taxon>
        <taxon>Gunneridae</taxon>
        <taxon>Pentapetalae</taxon>
        <taxon>rosids</taxon>
        <taxon>fabids</taxon>
        <taxon>Cucurbitales</taxon>
        <taxon>Cucurbitaceae</taxon>
        <taxon>Momordiceae</taxon>
        <taxon>Momordica</taxon>
    </lineage>
</organism>
<dbReference type="GO" id="GO:0009786">
    <property type="term" value="P:regulation of asymmetric cell division"/>
    <property type="evidence" value="ECO:0007669"/>
    <property type="project" value="InterPro"/>
</dbReference>
<dbReference type="AlphaFoldDB" id="A0A6J1C9E8"/>
<reference evidence="3 4" key="1">
    <citation type="submission" date="2025-04" db="UniProtKB">
        <authorList>
            <consortium name="RefSeq"/>
        </authorList>
    </citation>
    <scope>IDENTIFICATION</scope>
    <source>
        <strain evidence="3 4">OHB3-1</strain>
    </source>
</reference>
<evidence type="ECO:0000313" key="3">
    <source>
        <dbReference type="RefSeq" id="XP_022137113.1"/>
    </source>
</evidence>
<dbReference type="RefSeq" id="XP_022137114.1">
    <property type="nucleotide sequence ID" value="XM_022281422.1"/>
</dbReference>
<dbReference type="InterPro" id="IPR040378">
    <property type="entry name" value="BASL"/>
</dbReference>
<evidence type="ECO:0000313" key="4">
    <source>
        <dbReference type="RefSeq" id="XP_022137114.1"/>
    </source>
</evidence>
<keyword evidence="2" id="KW-1185">Reference proteome</keyword>
<feature type="region of interest" description="Disordered" evidence="1">
    <location>
        <begin position="49"/>
        <end position="95"/>
    </location>
</feature>
<evidence type="ECO:0000256" key="1">
    <source>
        <dbReference type="SAM" id="MobiDB-lite"/>
    </source>
</evidence>
<dbReference type="Proteomes" id="UP000504603">
    <property type="component" value="Unplaced"/>
</dbReference>
<protein>
    <submittedName>
        <fullName evidence="3 4">Protein BREAKING OF ASYMMETRY IN THE STOMATAL LINEAGE</fullName>
    </submittedName>
</protein>
<dbReference type="GeneID" id="111008669"/>
<sequence>MSTPWTMTRLVRWQVRDWASCFLACRFPLDDEPDRYFTSTPPPVPIRTMVVDRKSIASRGKEDSKKMSRQRKGEKGENKRQEKRFSPQTSDAAVENKMTDNPNWLQFEDENYIVFCFNDGAFDVTKNGNSEASNRIDLVAARSRPVSRKLDYGKDDKSVKRSSSEKKLNGGPPQKDEEEQVDKESAMGESEAICDCRIVAVSTESSDSNHSDVSNGSFAFPVLGLEWSGSPVQMPKSEGLQLRKHKSRCVGFQCCKF</sequence>
<dbReference type="RefSeq" id="XP_022137116.1">
    <property type="nucleotide sequence ID" value="XM_022281424.1"/>
</dbReference>
<gene>
    <name evidence="3 4 5 6" type="primary">LOC111008669</name>
</gene>
<dbReference type="OrthoDB" id="1911716at2759"/>
<dbReference type="PANTHER" id="PTHR33914:SF3">
    <property type="entry name" value="PROTEIN BREAKING OF ASYMMETRY IN THE STOMATAL LINEAGE"/>
    <property type="match status" value="1"/>
</dbReference>
<feature type="compositionally biased region" description="Basic and acidic residues" evidence="1">
    <location>
        <begin position="50"/>
        <end position="85"/>
    </location>
</feature>
<proteinExistence type="predicted"/>